<name>A0A2P2ECE2_9PROT</name>
<sequence length="91" mass="9457">MDCMRAARNSDNPIDRGVVASGMSRDGLDTGLRVMLPTLQNAAFDAFVSGLVAEGAGTILGKAAGPIRRAVGKGRMPSGASLVQIKFHRSD</sequence>
<gene>
    <name evidence="2" type="ORF">PbB2_02411</name>
</gene>
<organism evidence="2 3">
    <name type="scientific">Candidatus Phycosocius bacilliformis</name>
    <dbReference type="NCBI Taxonomy" id="1445552"/>
    <lineage>
        <taxon>Bacteria</taxon>
        <taxon>Pseudomonadati</taxon>
        <taxon>Pseudomonadota</taxon>
        <taxon>Alphaproteobacteria</taxon>
        <taxon>Caulobacterales</taxon>
        <taxon>Caulobacterales incertae sedis</taxon>
        <taxon>Candidatus Phycosocius</taxon>
    </lineage>
</organism>
<evidence type="ECO:0000313" key="3">
    <source>
        <dbReference type="Proteomes" id="UP000245086"/>
    </source>
</evidence>
<evidence type="ECO:0000256" key="1">
    <source>
        <dbReference type="SAM" id="MobiDB-lite"/>
    </source>
</evidence>
<dbReference type="AlphaFoldDB" id="A0A2P2ECE2"/>
<feature type="region of interest" description="Disordered" evidence="1">
    <location>
        <begin position="1"/>
        <end position="20"/>
    </location>
</feature>
<accession>A0A2P2ECE2</accession>
<dbReference type="Proteomes" id="UP000245086">
    <property type="component" value="Unassembled WGS sequence"/>
</dbReference>
<keyword evidence="3" id="KW-1185">Reference proteome</keyword>
<evidence type="ECO:0000313" key="2">
    <source>
        <dbReference type="EMBL" id="GBF58723.1"/>
    </source>
</evidence>
<dbReference type="EMBL" id="BFBR01000007">
    <property type="protein sequence ID" value="GBF58723.1"/>
    <property type="molecule type" value="Genomic_DNA"/>
</dbReference>
<reference evidence="2 3" key="1">
    <citation type="journal article" date="2018" name="Genome Announc.">
        <title>Draft Genome Sequence of "Candidatus Phycosocius bacilliformis," an Alphaproteobacterial Ectosymbiont of the Hydrocarbon-Producing Green Alga Botryococcus braunii.</title>
        <authorList>
            <person name="Tanabe Y."/>
            <person name="Yamaguchi H."/>
            <person name="Watanabe M.M."/>
        </authorList>
    </citation>
    <scope>NUCLEOTIDE SEQUENCE [LARGE SCALE GENOMIC DNA]</scope>
    <source>
        <strain evidence="2 3">BOTRYCO-2</strain>
    </source>
</reference>
<comment type="caution">
    <text evidence="2">The sequence shown here is derived from an EMBL/GenBank/DDBJ whole genome shotgun (WGS) entry which is preliminary data.</text>
</comment>
<protein>
    <submittedName>
        <fullName evidence="2">Uncharacterized protein</fullName>
    </submittedName>
</protein>
<proteinExistence type="predicted"/>